<gene>
    <name evidence="1" type="ORF">MEUPH1_LOCUS27269</name>
</gene>
<reference evidence="1 2" key="1">
    <citation type="submission" date="2023-01" db="EMBL/GenBank/DDBJ databases">
        <authorList>
            <person name="Whitehead M."/>
        </authorList>
    </citation>
    <scope>NUCLEOTIDE SEQUENCE [LARGE SCALE GENOMIC DNA]</scope>
</reference>
<evidence type="ECO:0000313" key="2">
    <source>
        <dbReference type="Proteomes" id="UP001160148"/>
    </source>
</evidence>
<evidence type="ECO:0000313" key="1">
    <source>
        <dbReference type="EMBL" id="CAI6373531.1"/>
    </source>
</evidence>
<protein>
    <submittedName>
        <fullName evidence="1">Uncharacterized protein</fullName>
    </submittedName>
</protein>
<proteinExistence type="predicted"/>
<organism evidence="1 2">
    <name type="scientific">Macrosiphum euphorbiae</name>
    <name type="common">potato aphid</name>
    <dbReference type="NCBI Taxonomy" id="13131"/>
    <lineage>
        <taxon>Eukaryota</taxon>
        <taxon>Metazoa</taxon>
        <taxon>Ecdysozoa</taxon>
        <taxon>Arthropoda</taxon>
        <taxon>Hexapoda</taxon>
        <taxon>Insecta</taxon>
        <taxon>Pterygota</taxon>
        <taxon>Neoptera</taxon>
        <taxon>Paraneoptera</taxon>
        <taxon>Hemiptera</taxon>
        <taxon>Sternorrhyncha</taxon>
        <taxon>Aphidomorpha</taxon>
        <taxon>Aphidoidea</taxon>
        <taxon>Aphididae</taxon>
        <taxon>Macrosiphini</taxon>
        <taxon>Macrosiphum</taxon>
    </lineage>
</organism>
<name>A0AAV0XZL1_9HEMI</name>
<keyword evidence="2" id="KW-1185">Reference proteome</keyword>
<dbReference type="EMBL" id="CARXXK010001098">
    <property type="protein sequence ID" value="CAI6373531.1"/>
    <property type="molecule type" value="Genomic_DNA"/>
</dbReference>
<dbReference type="AlphaFoldDB" id="A0AAV0XZL1"/>
<sequence length="141" mass="16286">MPLITSENPFGFNLKICPSLSNDEIHPKPYQKMNVGRAYCFFSEKTAIAMKIYREFNIDLIVCGPSVIIICRINSLIQDMGSLIPSNSLTNASPEYKIIKDFIDYLDEWHDNAKKNNYNFLTDDTYVFWSKSFTKGHSRNI</sequence>
<accession>A0AAV0XZL1</accession>
<dbReference type="Proteomes" id="UP001160148">
    <property type="component" value="Unassembled WGS sequence"/>
</dbReference>
<comment type="caution">
    <text evidence="1">The sequence shown here is derived from an EMBL/GenBank/DDBJ whole genome shotgun (WGS) entry which is preliminary data.</text>
</comment>